<evidence type="ECO:0000256" key="7">
    <source>
        <dbReference type="ARBA" id="ARBA00022741"/>
    </source>
</evidence>
<dbReference type="RefSeq" id="WP_398281239.1">
    <property type="nucleotide sequence ID" value="NZ_JBITLV010000004.1"/>
</dbReference>
<dbReference type="NCBIfam" id="TIGR00150">
    <property type="entry name" value="T6A_YjeE"/>
    <property type="match status" value="1"/>
</dbReference>
<keyword evidence="6" id="KW-0479">Metal-binding</keyword>
<accession>A0ABW8AP61</accession>
<keyword evidence="8" id="KW-0067">ATP-binding</keyword>
<dbReference type="Pfam" id="PF02367">
    <property type="entry name" value="TsaE"/>
    <property type="match status" value="1"/>
</dbReference>
<comment type="similarity">
    <text evidence="2">Belongs to the TsaE family.</text>
</comment>
<evidence type="ECO:0000256" key="3">
    <source>
        <dbReference type="ARBA" id="ARBA00019010"/>
    </source>
</evidence>
<evidence type="ECO:0000256" key="8">
    <source>
        <dbReference type="ARBA" id="ARBA00022840"/>
    </source>
</evidence>
<comment type="caution">
    <text evidence="12">The sequence shown here is derived from an EMBL/GenBank/DDBJ whole genome shotgun (WGS) entry which is preliminary data.</text>
</comment>
<dbReference type="Proteomes" id="UP001612915">
    <property type="component" value="Unassembled WGS sequence"/>
</dbReference>
<evidence type="ECO:0000256" key="5">
    <source>
        <dbReference type="ARBA" id="ARBA00022694"/>
    </source>
</evidence>
<comment type="function">
    <text evidence="10">Required for the formation of a threonylcarbamoyl group on adenosine at position 37 (t(6)A37) in tRNAs that read codons beginning with adenine. Is involved in the transfer of the threonylcarbamoyl moiety of threonylcarbamoyl-AMP (TC-AMP) to the N6 group of A37, together with TsaD and TsaB. TsaE seems to play an indirect role in the t(6)A biosynthesis pathway, possibly in regulating the core enzymatic function of TsaD.</text>
</comment>
<evidence type="ECO:0000313" key="13">
    <source>
        <dbReference type="Proteomes" id="UP001612915"/>
    </source>
</evidence>
<organism evidence="12 13">
    <name type="scientific">Spongisporangium articulatum</name>
    <dbReference type="NCBI Taxonomy" id="3362603"/>
    <lineage>
        <taxon>Bacteria</taxon>
        <taxon>Bacillati</taxon>
        <taxon>Actinomycetota</taxon>
        <taxon>Actinomycetes</taxon>
        <taxon>Kineosporiales</taxon>
        <taxon>Kineosporiaceae</taxon>
        <taxon>Spongisporangium</taxon>
    </lineage>
</organism>
<evidence type="ECO:0000256" key="9">
    <source>
        <dbReference type="ARBA" id="ARBA00022842"/>
    </source>
</evidence>
<evidence type="ECO:0000313" key="12">
    <source>
        <dbReference type="EMBL" id="MFI7588165.1"/>
    </source>
</evidence>
<dbReference type="SUPFAM" id="SSF52540">
    <property type="entry name" value="P-loop containing nucleoside triphosphate hydrolases"/>
    <property type="match status" value="1"/>
</dbReference>
<evidence type="ECO:0000256" key="1">
    <source>
        <dbReference type="ARBA" id="ARBA00004496"/>
    </source>
</evidence>
<evidence type="ECO:0000256" key="11">
    <source>
        <dbReference type="ARBA" id="ARBA00032441"/>
    </source>
</evidence>
<reference evidence="12 13" key="1">
    <citation type="submission" date="2024-10" db="EMBL/GenBank/DDBJ databases">
        <title>The Natural Products Discovery Center: Release of the First 8490 Sequenced Strains for Exploring Actinobacteria Biosynthetic Diversity.</title>
        <authorList>
            <person name="Kalkreuter E."/>
            <person name="Kautsar S.A."/>
            <person name="Yang D."/>
            <person name="Bader C.D."/>
            <person name="Teijaro C.N."/>
            <person name="Fluegel L."/>
            <person name="Davis C.M."/>
            <person name="Simpson J.R."/>
            <person name="Lauterbach L."/>
            <person name="Steele A.D."/>
            <person name="Gui C."/>
            <person name="Meng S."/>
            <person name="Li G."/>
            <person name="Viehrig K."/>
            <person name="Ye F."/>
            <person name="Su P."/>
            <person name="Kiefer A.F."/>
            <person name="Nichols A."/>
            <person name="Cepeda A.J."/>
            <person name="Yan W."/>
            <person name="Fan B."/>
            <person name="Jiang Y."/>
            <person name="Adhikari A."/>
            <person name="Zheng C.-J."/>
            <person name="Schuster L."/>
            <person name="Cowan T.M."/>
            <person name="Smanski M.J."/>
            <person name="Chevrette M.G."/>
            <person name="De Carvalho L.P.S."/>
            <person name="Shen B."/>
        </authorList>
    </citation>
    <scope>NUCLEOTIDE SEQUENCE [LARGE SCALE GENOMIC DNA]</scope>
    <source>
        <strain evidence="12 13">NPDC049639</strain>
    </source>
</reference>
<keyword evidence="7" id="KW-0547">Nucleotide-binding</keyword>
<evidence type="ECO:0000256" key="10">
    <source>
        <dbReference type="ARBA" id="ARBA00024908"/>
    </source>
</evidence>
<name>A0ABW8AP61_9ACTN</name>
<dbReference type="Gene3D" id="3.40.50.300">
    <property type="entry name" value="P-loop containing nucleotide triphosphate hydrolases"/>
    <property type="match status" value="1"/>
</dbReference>
<proteinExistence type="inferred from homology"/>
<gene>
    <name evidence="12" type="primary">tsaE</name>
    <name evidence="12" type="ORF">ACIB24_13940</name>
</gene>
<dbReference type="InterPro" id="IPR027417">
    <property type="entry name" value="P-loop_NTPase"/>
</dbReference>
<dbReference type="PANTHER" id="PTHR33540:SF2">
    <property type="entry name" value="TRNA THREONYLCARBAMOYLADENOSINE BIOSYNTHESIS PROTEIN TSAE"/>
    <property type="match status" value="1"/>
</dbReference>
<evidence type="ECO:0000256" key="2">
    <source>
        <dbReference type="ARBA" id="ARBA00007599"/>
    </source>
</evidence>
<dbReference type="InterPro" id="IPR003442">
    <property type="entry name" value="T6A_TsaE"/>
</dbReference>
<sequence>MTGRLDPAHRLDPLTSEIPVLDAGLVVPTTAAMQELGFRLAARLGAGDLVILSGDLGAGKTTLSRGIGAGLHVRGEVTSPTFEIARVHPPLPRPDGTLGPALVHVDAYRLETLAEVDDLDLDASLAESVTVVEWGEGLVEGLATDRLQVTVRRPFGDLGPDAPRPELDEERTVLMTGYGDRWAGVALPLELG</sequence>
<dbReference type="PANTHER" id="PTHR33540">
    <property type="entry name" value="TRNA THREONYLCARBAMOYLADENOSINE BIOSYNTHESIS PROTEIN TSAE"/>
    <property type="match status" value="1"/>
</dbReference>
<protein>
    <recommendedName>
        <fullName evidence="3">tRNA threonylcarbamoyladenosine biosynthesis protein TsaE</fullName>
    </recommendedName>
    <alternativeName>
        <fullName evidence="11">t(6)A37 threonylcarbamoyladenosine biosynthesis protein TsaE</fullName>
    </alternativeName>
</protein>
<keyword evidence="13" id="KW-1185">Reference proteome</keyword>
<evidence type="ECO:0000256" key="4">
    <source>
        <dbReference type="ARBA" id="ARBA00022490"/>
    </source>
</evidence>
<evidence type="ECO:0000256" key="6">
    <source>
        <dbReference type="ARBA" id="ARBA00022723"/>
    </source>
</evidence>
<dbReference type="EMBL" id="JBITLV010000004">
    <property type="protein sequence ID" value="MFI7588165.1"/>
    <property type="molecule type" value="Genomic_DNA"/>
</dbReference>
<keyword evidence="9" id="KW-0460">Magnesium</keyword>
<keyword evidence="5" id="KW-0819">tRNA processing</keyword>
<comment type="subcellular location">
    <subcellularLocation>
        <location evidence="1">Cytoplasm</location>
    </subcellularLocation>
</comment>
<keyword evidence="4" id="KW-0963">Cytoplasm</keyword>